<accession>A0A139H4Q5</accession>
<dbReference type="InterPro" id="IPR002110">
    <property type="entry name" value="Ankyrin_rpt"/>
</dbReference>
<dbReference type="STRING" id="321146.A0A139H4Q5"/>
<sequence>MLGTTINSSTYHAKTSWTKRPWQQIKLQATAKVVDAPSQAYRRELALLEAAEYGHLQRFKRFLDAGDVHLDFVDSKGRAALYFAAHEGHLEIVNALINSQL</sequence>
<dbReference type="OrthoDB" id="20872at2759"/>
<dbReference type="PROSITE" id="PS50088">
    <property type="entry name" value="ANK_REPEAT"/>
    <property type="match status" value="1"/>
</dbReference>
<dbReference type="SUPFAM" id="SSF48403">
    <property type="entry name" value="Ankyrin repeat"/>
    <property type="match status" value="1"/>
</dbReference>
<evidence type="ECO:0000256" key="1">
    <source>
        <dbReference type="PROSITE-ProRule" id="PRU00023"/>
    </source>
</evidence>
<organism evidence="2 3">
    <name type="scientific">Pseudocercospora eumusae</name>
    <dbReference type="NCBI Taxonomy" id="321146"/>
    <lineage>
        <taxon>Eukaryota</taxon>
        <taxon>Fungi</taxon>
        <taxon>Dikarya</taxon>
        <taxon>Ascomycota</taxon>
        <taxon>Pezizomycotina</taxon>
        <taxon>Dothideomycetes</taxon>
        <taxon>Dothideomycetidae</taxon>
        <taxon>Mycosphaerellales</taxon>
        <taxon>Mycosphaerellaceae</taxon>
        <taxon>Pseudocercospora</taxon>
    </lineage>
</organism>
<evidence type="ECO:0000313" key="2">
    <source>
        <dbReference type="EMBL" id="KXS97447.1"/>
    </source>
</evidence>
<proteinExistence type="predicted"/>
<dbReference type="AlphaFoldDB" id="A0A139H4Q5"/>
<evidence type="ECO:0000313" key="3">
    <source>
        <dbReference type="Proteomes" id="UP000070133"/>
    </source>
</evidence>
<dbReference type="EMBL" id="LFZN01000142">
    <property type="protein sequence ID" value="KXS97447.1"/>
    <property type="molecule type" value="Genomic_DNA"/>
</dbReference>
<dbReference type="PROSITE" id="PS50297">
    <property type="entry name" value="ANK_REP_REGION"/>
    <property type="match status" value="1"/>
</dbReference>
<keyword evidence="1" id="KW-0040">ANK repeat</keyword>
<comment type="caution">
    <text evidence="2">The sequence shown here is derived from an EMBL/GenBank/DDBJ whole genome shotgun (WGS) entry which is preliminary data.</text>
</comment>
<keyword evidence="3" id="KW-1185">Reference proteome</keyword>
<dbReference type="InterPro" id="IPR036770">
    <property type="entry name" value="Ankyrin_rpt-contain_sf"/>
</dbReference>
<reference evidence="2 3" key="1">
    <citation type="submission" date="2015-07" db="EMBL/GenBank/DDBJ databases">
        <title>Comparative genomics of the Sigatoka disease complex on banana suggests a link between parallel evolutionary changes in Pseudocercospora fijiensis and Pseudocercospora eumusae and increased virulence on the banana host.</title>
        <authorList>
            <person name="Chang T.-C."/>
            <person name="Salvucci A."/>
            <person name="Crous P.W."/>
            <person name="Stergiopoulos I."/>
        </authorList>
    </citation>
    <scope>NUCLEOTIDE SEQUENCE [LARGE SCALE GENOMIC DNA]</scope>
    <source>
        <strain evidence="2 3">CBS 114824</strain>
    </source>
</reference>
<name>A0A139H4Q5_9PEZI</name>
<dbReference type="Proteomes" id="UP000070133">
    <property type="component" value="Unassembled WGS sequence"/>
</dbReference>
<dbReference type="Pfam" id="PF12796">
    <property type="entry name" value="Ank_2"/>
    <property type="match status" value="1"/>
</dbReference>
<gene>
    <name evidence="2" type="ORF">AC578_7381</name>
</gene>
<dbReference type="Gene3D" id="1.25.40.20">
    <property type="entry name" value="Ankyrin repeat-containing domain"/>
    <property type="match status" value="1"/>
</dbReference>
<protein>
    <submittedName>
        <fullName evidence="2">Uncharacterized protein</fullName>
    </submittedName>
</protein>
<feature type="repeat" description="ANK" evidence="1">
    <location>
        <begin position="76"/>
        <end position="101"/>
    </location>
</feature>